<evidence type="ECO:0000313" key="4">
    <source>
        <dbReference type="Proteomes" id="UP001321749"/>
    </source>
</evidence>
<keyword evidence="4" id="KW-1185">Reference proteome</keyword>
<organism evidence="3 4">
    <name type="scientific">Cladorrhinum samala</name>
    <dbReference type="NCBI Taxonomy" id="585594"/>
    <lineage>
        <taxon>Eukaryota</taxon>
        <taxon>Fungi</taxon>
        <taxon>Dikarya</taxon>
        <taxon>Ascomycota</taxon>
        <taxon>Pezizomycotina</taxon>
        <taxon>Sordariomycetes</taxon>
        <taxon>Sordariomycetidae</taxon>
        <taxon>Sordariales</taxon>
        <taxon>Podosporaceae</taxon>
        <taxon>Cladorrhinum</taxon>
    </lineage>
</organism>
<keyword evidence="1" id="KW-0732">Signal</keyword>
<dbReference type="Proteomes" id="UP001321749">
    <property type="component" value="Unassembled WGS sequence"/>
</dbReference>
<reference evidence="3" key="1">
    <citation type="journal article" date="2023" name="Mol. Phylogenet. Evol.">
        <title>Genome-scale phylogeny and comparative genomics of the fungal order Sordariales.</title>
        <authorList>
            <person name="Hensen N."/>
            <person name="Bonometti L."/>
            <person name="Westerberg I."/>
            <person name="Brannstrom I.O."/>
            <person name="Guillou S."/>
            <person name="Cros-Aarteil S."/>
            <person name="Calhoun S."/>
            <person name="Haridas S."/>
            <person name="Kuo A."/>
            <person name="Mondo S."/>
            <person name="Pangilinan J."/>
            <person name="Riley R."/>
            <person name="LaButti K."/>
            <person name="Andreopoulos B."/>
            <person name="Lipzen A."/>
            <person name="Chen C."/>
            <person name="Yan M."/>
            <person name="Daum C."/>
            <person name="Ng V."/>
            <person name="Clum A."/>
            <person name="Steindorff A."/>
            <person name="Ohm R.A."/>
            <person name="Martin F."/>
            <person name="Silar P."/>
            <person name="Natvig D.O."/>
            <person name="Lalanne C."/>
            <person name="Gautier V."/>
            <person name="Ament-Velasquez S.L."/>
            <person name="Kruys A."/>
            <person name="Hutchinson M.I."/>
            <person name="Powell A.J."/>
            <person name="Barry K."/>
            <person name="Miller A.N."/>
            <person name="Grigoriev I.V."/>
            <person name="Debuchy R."/>
            <person name="Gladieux P."/>
            <person name="Hiltunen Thoren M."/>
            <person name="Johannesson H."/>
        </authorList>
    </citation>
    <scope>NUCLEOTIDE SEQUENCE</scope>
    <source>
        <strain evidence="3">PSN324</strain>
    </source>
</reference>
<evidence type="ECO:0000313" key="3">
    <source>
        <dbReference type="EMBL" id="KAK4464025.1"/>
    </source>
</evidence>
<feature type="domain" description="DUF7907" evidence="2">
    <location>
        <begin position="28"/>
        <end position="202"/>
    </location>
</feature>
<dbReference type="Pfam" id="PF25484">
    <property type="entry name" value="DUF7907"/>
    <property type="match status" value="1"/>
</dbReference>
<feature type="signal peptide" evidence="1">
    <location>
        <begin position="1"/>
        <end position="21"/>
    </location>
</feature>
<gene>
    <name evidence="3" type="ORF">QBC42DRAFT_321699</name>
</gene>
<name>A0AAV9HVI0_9PEZI</name>
<evidence type="ECO:0000259" key="2">
    <source>
        <dbReference type="Pfam" id="PF25484"/>
    </source>
</evidence>
<accession>A0AAV9HVI0</accession>
<feature type="chain" id="PRO_5044012674" evidence="1">
    <location>
        <begin position="22"/>
        <end position="207"/>
    </location>
</feature>
<evidence type="ECO:0000256" key="1">
    <source>
        <dbReference type="SAM" id="SignalP"/>
    </source>
</evidence>
<comment type="caution">
    <text evidence="3">The sequence shown here is derived from an EMBL/GenBank/DDBJ whole genome shotgun (WGS) entry which is preliminary data.</text>
</comment>
<dbReference type="EMBL" id="MU864952">
    <property type="protein sequence ID" value="KAK4464025.1"/>
    <property type="molecule type" value="Genomic_DNA"/>
</dbReference>
<proteinExistence type="predicted"/>
<dbReference type="AlphaFoldDB" id="A0AAV9HVI0"/>
<sequence length="207" mass="22134">MLGFLFTSAALAAAIISTTSAQNFPNQSAPYNLKLSSAETALDGKFLWACHSGAAMEQLCISDTPSDLTGIFFLNTTSIGSTVSGFLTGALVYNLPYGDEDDKQIASSALRFAWNPVSNIIFNYFQPGDEGSEIASVGLDADNKLFVPAYVDDVITPNGPEIFYQWQVCHTQFMGYKYQALVWLTVGNPLDGDCQAVNVTAVPASGA</sequence>
<dbReference type="InterPro" id="IPR057229">
    <property type="entry name" value="DUF7907"/>
</dbReference>
<reference evidence="3" key="2">
    <citation type="submission" date="2023-06" db="EMBL/GenBank/DDBJ databases">
        <authorList>
            <consortium name="Lawrence Berkeley National Laboratory"/>
            <person name="Mondo S.J."/>
            <person name="Hensen N."/>
            <person name="Bonometti L."/>
            <person name="Westerberg I."/>
            <person name="Brannstrom I.O."/>
            <person name="Guillou S."/>
            <person name="Cros-Aarteil S."/>
            <person name="Calhoun S."/>
            <person name="Haridas S."/>
            <person name="Kuo A."/>
            <person name="Pangilinan J."/>
            <person name="Riley R."/>
            <person name="Labutti K."/>
            <person name="Andreopoulos B."/>
            <person name="Lipzen A."/>
            <person name="Chen C."/>
            <person name="Yanf M."/>
            <person name="Daum C."/>
            <person name="Ng V."/>
            <person name="Clum A."/>
            <person name="Steindorff A."/>
            <person name="Ohm R."/>
            <person name="Martin F."/>
            <person name="Silar P."/>
            <person name="Natvig D."/>
            <person name="Lalanne C."/>
            <person name="Gautier V."/>
            <person name="Ament-Velasquez S.L."/>
            <person name="Kruys A."/>
            <person name="Hutchinson M.I."/>
            <person name="Powell A.J."/>
            <person name="Barry K."/>
            <person name="Miller A.N."/>
            <person name="Grigoriev I.V."/>
            <person name="Debuchy R."/>
            <person name="Gladieux P."/>
            <person name="Thoren M.H."/>
            <person name="Johannesson H."/>
        </authorList>
    </citation>
    <scope>NUCLEOTIDE SEQUENCE</scope>
    <source>
        <strain evidence="3">PSN324</strain>
    </source>
</reference>
<protein>
    <submittedName>
        <fullName evidence="3">Cell wall protein RHD3</fullName>
    </submittedName>
</protein>